<comment type="caution">
    <text evidence="2">The sequence shown here is derived from an EMBL/GenBank/DDBJ whole genome shotgun (WGS) entry which is preliminary data.</text>
</comment>
<evidence type="ECO:0000313" key="3">
    <source>
        <dbReference type="Proteomes" id="UP001160301"/>
    </source>
</evidence>
<reference evidence="2 3" key="1">
    <citation type="submission" date="2023-04" db="EMBL/GenBank/DDBJ databases">
        <title>The genome sequence of Polyangium sorediatum DSM14670.</title>
        <authorList>
            <person name="Zhang X."/>
        </authorList>
    </citation>
    <scope>NUCLEOTIDE SEQUENCE [LARGE SCALE GENOMIC DNA]</scope>
    <source>
        <strain evidence="2 3">DSM 14670</strain>
    </source>
</reference>
<organism evidence="2 3">
    <name type="scientific">Polyangium sorediatum</name>
    <dbReference type="NCBI Taxonomy" id="889274"/>
    <lineage>
        <taxon>Bacteria</taxon>
        <taxon>Pseudomonadati</taxon>
        <taxon>Myxococcota</taxon>
        <taxon>Polyangia</taxon>
        <taxon>Polyangiales</taxon>
        <taxon>Polyangiaceae</taxon>
        <taxon>Polyangium</taxon>
    </lineage>
</organism>
<feature type="region of interest" description="Disordered" evidence="1">
    <location>
        <begin position="269"/>
        <end position="292"/>
    </location>
</feature>
<accession>A0ABT6P053</accession>
<dbReference type="Proteomes" id="UP001160301">
    <property type="component" value="Unassembled WGS sequence"/>
</dbReference>
<name>A0ABT6P053_9BACT</name>
<dbReference type="RefSeq" id="WP_136971194.1">
    <property type="nucleotide sequence ID" value="NZ_JARZHI010000036.1"/>
</dbReference>
<protein>
    <recommendedName>
        <fullName evidence="4">Lipoprotein</fullName>
    </recommendedName>
</protein>
<evidence type="ECO:0000256" key="1">
    <source>
        <dbReference type="SAM" id="MobiDB-lite"/>
    </source>
</evidence>
<evidence type="ECO:0000313" key="2">
    <source>
        <dbReference type="EMBL" id="MDI1433969.1"/>
    </source>
</evidence>
<proteinExistence type="predicted"/>
<keyword evidence="3" id="KW-1185">Reference proteome</keyword>
<evidence type="ECO:0008006" key="4">
    <source>
        <dbReference type="Google" id="ProtNLM"/>
    </source>
</evidence>
<dbReference type="EMBL" id="JARZHI010000036">
    <property type="protein sequence ID" value="MDI1433969.1"/>
    <property type="molecule type" value="Genomic_DNA"/>
</dbReference>
<sequence>MRRGDLLVAAPGLAGATWGRFAQLVLFAFGWVVLVVSTTGCMVDDMPALTDMVTTAKLRAYYGNPNNHTGITYNQAVGLAFQRDVLGALPGPRVLSSNGKVFPSAWREEASDKRFRGVKPDGVTGAIQGFHGPLPPVISTHPESTFVEVKAVKGTVNLEYAQYQILGMLDALSKSPAASSTGPDRAYPSLYFVVTGDTSIGTDVGVRAASHQILVWVSAVRDHGGGKLQVGPPWCMNCGAVLQGKQLPAPTLDGPSFYVQKLRASNDRGLDKPILDDGLVGHPGTPGNTRPH</sequence>
<gene>
    <name evidence="2" type="ORF">QHF89_31010</name>
</gene>